<dbReference type="PANTHER" id="PTHR23315">
    <property type="entry name" value="U BOX DOMAIN-CONTAINING"/>
    <property type="match status" value="1"/>
</dbReference>
<dbReference type="Pfam" id="PF00514">
    <property type="entry name" value="Arm"/>
    <property type="match status" value="1"/>
</dbReference>
<dbReference type="InterPro" id="IPR000225">
    <property type="entry name" value="Armadillo"/>
</dbReference>
<dbReference type="PANTHER" id="PTHR23315:SF64">
    <property type="entry name" value="ARM REPEAT SUPERFAMILY PROTEIN"/>
    <property type="match status" value="1"/>
</dbReference>
<proteinExistence type="predicted"/>
<protein>
    <recommendedName>
        <fullName evidence="4">Armadillo repeat-containing domain-containing protein</fullName>
    </recommendedName>
</protein>
<keyword evidence="1" id="KW-0677">Repeat</keyword>
<dbReference type="InterPro" id="IPR016024">
    <property type="entry name" value="ARM-type_fold"/>
</dbReference>
<accession>A0A3P6FB69</accession>
<dbReference type="SMART" id="SM00185">
    <property type="entry name" value="ARM"/>
    <property type="match status" value="2"/>
</dbReference>
<evidence type="ECO:0000313" key="3">
    <source>
        <dbReference type="EMBL" id="VDD44611.1"/>
    </source>
</evidence>
<dbReference type="Gene3D" id="1.25.10.10">
    <property type="entry name" value="Leucine-rich Repeat Variant"/>
    <property type="match status" value="1"/>
</dbReference>
<evidence type="ECO:0000256" key="2">
    <source>
        <dbReference type="ARBA" id="ARBA00022786"/>
    </source>
</evidence>
<dbReference type="InterPro" id="IPR011989">
    <property type="entry name" value="ARM-like"/>
</dbReference>
<keyword evidence="2" id="KW-0833">Ubl conjugation pathway</keyword>
<organism evidence="3">
    <name type="scientific">Brassica oleracea</name>
    <name type="common">Wild cabbage</name>
    <dbReference type="NCBI Taxonomy" id="3712"/>
    <lineage>
        <taxon>Eukaryota</taxon>
        <taxon>Viridiplantae</taxon>
        <taxon>Streptophyta</taxon>
        <taxon>Embryophyta</taxon>
        <taxon>Tracheophyta</taxon>
        <taxon>Spermatophyta</taxon>
        <taxon>Magnoliopsida</taxon>
        <taxon>eudicotyledons</taxon>
        <taxon>Gunneridae</taxon>
        <taxon>Pentapetalae</taxon>
        <taxon>rosids</taxon>
        <taxon>malvids</taxon>
        <taxon>Brassicales</taxon>
        <taxon>Brassicaceae</taxon>
        <taxon>Brassiceae</taxon>
        <taxon>Brassica</taxon>
    </lineage>
</organism>
<sequence>MDTESRTNPASLFLAREAVFMEMNIEAEIRERDLISKRCSRRLLLSCASDNSDDLVSHLDSSCSIEEQKQATMEIRLLSKNKPENASKSPKPKGVTAIVNLSLCDENKDLIASSGAKPLVRVLKMGTPTAKVNAACALLRLSQVEDNKVAIRRSGVIPLLVNLVETGGFRAKKNASTALYSLCSAKENKLRAVQSGIMKPLVDKSAFVMGLLMSVPESKPVILVEEFRFEESVVYRTMVAREGAIPPLPRSVSSNGGRSSQL</sequence>
<dbReference type="AlphaFoldDB" id="A0A3P6FB69"/>
<reference evidence="3" key="1">
    <citation type="submission" date="2018-11" db="EMBL/GenBank/DDBJ databases">
        <authorList>
            <consortium name="Genoscope - CEA"/>
            <person name="William W."/>
        </authorList>
    </citation>
    <scope>NUCLEOTIDE SEQUENCE</scope>
</reference>
<dbReference type="EMBL" id="LR031877">
    <property type="protein sequence ID" value="VDD44611.1"/>
    <property type="molecule type" value="Genomic_DNA"/>
</dbReference>
<name>A0A3P6FB69_BRAOL</name>
<gene>
    <name evidence="3" type="ORF">BOLC5T32158H</name>
</gene>
<evidence type="ECO:0000256" key="1">
    <source>
        <dbReference type="ARBA" id="ARBA00022737"/>
    </source>
</evidence>
<evidence type="ECO:0008006" key="4">
    <source>
        <dbReference type="Google" id="ProtNLM"/>
    </source>
</evidence>
<dbReference type="SUPFAM" id="SSF48371">
    <property type="entry name" value="ARM repeat"/>
    <property type="match status" value="1"/>
</dbReference>